<dbReference type="RefSeq" id="WP_186941876.1">
    <property type="nucleotide sequence ID" value="NZ_JACOGA010000008.1"/>
</dbReference>
<name>A0ABR6YBB1_9BURK</name>
<reference evidence="1 2" key="1">
    <citation type="submission" date="2020-08" db="EMBL/GenBank/DDBJ databases">
        <title>Novel species isolated from subtropical streams in China.</title>
        <authorList>
            <person name="Lu H."/>
        </authorList>
    </citation>
    <scope>NUCLEOTIDE SEQUENCE [LARGE SCALE GENOMIC DNA]</scope>
    <source>
        <strain evidence="1 2">LX15W</strain>
    </source>
</reference>
<keyword evidence="2" id="KW-1185">Reference proteome</keyword>
<protein>
    <recommendedName>
        <fullName evidence="3">Type II secretion system (T2SS) protein M subtype b</fullName>
    </recommendedName>
</protein>
<gene>
    <name evidence="1" type="ORF">H8K55_09580</name>
</gene>
<comment type="caution">
    <text evidence="1">The sequence shown here is derived from an EMBL/GenBank/DDBJ whole genome shotgun (WGS) entry which is preliminary data.</text>
</comment>
<accession>A0ABR6YBB1</accession>
<sequence>MLFPPSLRVFRWSTSQHWPWLAALTLLCFSLSLYWVELPALRSQEAQLVQQIRTLEVELRRPIAPVAREHNVDVQQRLASFERLAVVIKDLHTQASLNGLIVSEASHQPSDDAVGEASEGRHEIARIDIRAKMTGTYVGLKASLASLLSAHDGLALESLSLRRQRSTDAVMEIDVGLRFFYRKQP</sequence>
<dbReference type="Proteomes" id="UP000624279">
    <property type="component" value="Unassembled WGS sequence"/>
</dbReference>
<evidence type="ECO:0000313" key="2">
    <source>
        <dbReference type="Proteomes" id="UP000624279"/>
    </source>
</evidence>
<evidence type="ECO:0008006" key="3">
    <source>
        <dbReference type="Google" id="ProtNLM"/>
    </source>
</evidence>
<proteinExistence type="predicted"/>
<evidence type="ECO:0000313" key="1">
    <source>
        <dbReference type="EMBL" id="MBC3873840.1"/>
    </source>
</evidence>
<organism evidence="1 2">
    <name type="scientific">Undibacterium flavidum</name>
    <dbReference type="NCBI Taxonomy" id="2762297"/>
    <lineage>
        <taxon>Bacteria</taxon>
        <taxon>Pseudomonadati</taxon>
        <taxon>Pseudomonadota</taxon>
        <taxon>Betaproteobacteria</taxon>
        <taxon>Burkholderiales</taxon>
        <taxon>Oxalobacteraceae</taxon>
        <taxon>Undibacterium</taxon>
    </lineage>
</organism>
<dbReference type="EMBL" id="JACOGA010000008">
    <property type="protein sequence ID" value="MBC3873840.1"/>
    <property type="molecule type" value="Genomic_DNA"/>
</dbReference>